<name>A0A4Y2HB55_ARAVE</name>
<evidence type="ECO:0000313" key="2">
    <source>
        <dbReference type="Proteomes" id="UP000499080"/>
    </source>
</evidence>
<dbReference type="Proteomes" id="UP000499080">
    <property type="component" value="Unassembled WGS sequence"/>
</dbReference>
<organism evidence="1 2">
    <name type="scientific">Araneus ventricosus</name>
    <name type="common">Orbweaver spider</name>
    <name type="synonym">Epeira ventricosa</name>
    <dbReference type="NCBI Taxonomy" id="182803"/>
    <lineage>
        <taxon>Eukaryota</taxon>
        <taxon>Metazoa</taxon>
        <taxon>Ecdysozoa</taxon>
        <taxon>Arthropoda</taxon>
        <taxon>Chelicerata</taxon>
        <taxon>Arachnida</taxon>
        <taxon>Araneae</taxon>
        <taxon>Araneomorphae</taxon>
        <taxon>Entelegynae</taxon>
        <taxon>Araneoidea</taxon>
        <taxon>Araneidae</taxon>
        <taxon>Araneus</taxon>
    </lineage>
</organism>
<comment type="caution">
    <text evidence="1">The sequence shown here is derived from an EMBL/GenBank/DDBJ whole genome shotgun (WGS) entry which is preliminary data.</text>
</comment>
<gene>
    <name evidence="1" type="ORF">AVEN_37146_1</name>
</gene>
<evidence type="ECO:0000313" key="1">
    <source>
        <dbReference type="EMBL" id="GBM62518.1"/>
    </source>
</evidence>
<reference evidence="1 2" key="1">
    <citation type="journal article" date="2019" name="Sci. Rep.">
        <title>Orb-weaving spider Araneus ventricosus genome elucidates the spidroin gene catalogue.</title>
        <authorList>
            <person name="Kono N."/>
            <person name="Nakamura H."/>
            <person name="Ohtoshi R."/>
            <person name="Moran D.A.P."/>
            <person name="Shinohara A."/>
            <person name="Yoshida Y."/>
            <person name="Fujiwara M."/>
            <person name="Mori M."/>
            <person name="Tomita M."/>
            <person name="Arakawa K."/>
        </authorList>
    </citation>
    <scope>NUCLEOTIDE SEQUENCE [LARGE SCALE GENOMIC DNA]</scope>
</reference>
<accession>A0A4Y2HB55</accession>
<protein>
    <submittedName>
        <fullName evidence="1">Uncharacterized protein</fullName>
    </submittedName>
</protein>
<dbReference type="AlphaFoldDB" id="A0A4Y2HB55"/>
<sequence>MRIVAEVGRNLNKLLHRLTVALHGIPAFWKIPTISRTSLAVVEMRETKSSTDSHANLLLYNPTRSQDVIGPASDLNNHRLSSAIELQRLGFAGLQR</sequence>
<dbReference type="EMBL" id="BGPR01001821">
    <property type="protein sequence ID" value="GBM62518.1"/>
    <property type="molecule type" value="Genomic_DNA"/>
</dbReference>
<keyword evidence="2" id="KW-1185">Reference proteome</keyword>
<proteinExistence type="predicted"/>